<keyword evidence="6 9" id="KW-1133">Transmembrane helix</keyword>
<protein>
    <recommendedName>
        <fullName evidence="12">Sulphur transport domain-containing protein</fullName>
    </recommendedName>
</protein>
<dbReference type="InterPro" id="IPR007272">
    <property type="entry name" value="Sulf_transp_TsuA/YedE"/>
</dbReference>
<dbReference type="PANTHER" id="PTHR30574:SF1">
    <property type="entry name" value="SULPHUR TRANSPORT DOMAIN-CONTAINING PROTEIN"/>
    <property type="match status" value="1"/>
</dbReference>
<evidence type="ECO:0000256" key="6">
    <source>
        <dbReference type="ARBA" id="ARBA00022989"/>
    </source>
</evidence>
<evidence type="ECO:0000256" key="7">
    <source>
        <dbReference type="ARBA" id="ARBA00023136"/>
    </source>
</evidence>
<evidence type="ECO:0008006" key="12">
    <source>
        <dbReference type="Google" id="ProtNLM"/>
    </source>
</evidence>
<dbReference type="AlphaFoldDB" id="A0A2W5S6G2"/>
<proteinExistence type="inferred from homology"/>
<evidence type="ECO:0000313" key="11">
    <source>
        <dbReference type="Proteomes" id="UP000248975"/>
    </source>
</evidence>
<name>A0A2W5S6G2_CERSP</name>
<dbReference type="GO" id="GO:0005886">
    <property type="term" value="C:plasma membrane"/>
    <property type="evidence" value="ECO:0007669"/>
    <property type="project" value="UniProtKB-SubCell"/>
</dbReference>
<accession>A0A2W5S6G2</accession>
<dbReference type="Proteomes" id="UP000248975">
    <property type="component" value="Unassembled WGS sequence"/>
</dbReference>
<keyword evidence="2" id="KW-0813">Transport</keyword>
<evidence type="ECO:0000256" key="4">
    <source>
        <dbReference type="ARBA" id="ARBA00022519"/>
    </source>
</evidence>
<keyword evidence="5 9" id="KW-0812">Transmembrane</keyword>
<keyword evidence="4" id="KW-0997">Cell inner membrane</keyword>
<evidence type="ECO:0000256" key="1">
    <source>
        <dbReference type="ARBA" id="ARBA00004429"/>
    </source>
</evidence>
<evidence type="ECO:0000256" key="3">
    <source>
        <dbReference type="ARBA" id="ARBA00022475"/>
    </source>
</evidence>
<evidence type="ECO:0000256" key="9">
    <source>
        <dbReference type="SAM" id="Phobius"/>
    </source>
</evidence>
<comment type="caution">
    <text evidence="10">The sequence shown here is derived from an EMBL/GenBank/DDBJ whole genome shotgun (WGS) entry which is preliminary data.</text>
</comment>
<dbReference type="PANTHER" id="PTHR30574">
    <property type="entry name" value="INNER MEMBRANE PROTEIN YEDE"/>
    <property type="match status" value="1"/>
</dbReference>
<comment type="subcellular location">
    <subcellularLocation>
        <location evidence="1">Cell inner membrane</location>
        <topology evidence="1">Multi-pass membrane protein</topology>
    </subcellularLocation>
</comment>
<comment type="similarity">
    <text evidence="8">Belongs to the TsuA/YedE (TC 9.B.102) family.</text>
</comment>
<feature type="transmembrane region" description="Helical" evidence="9">
    <location>
        <begin position="76"/>
        <end position="97"/>
    </location>
</feature>
<feature type="transmembrane region" description="Helical" evidence="9">
    <location>
        <begin position="6"/>
        <end position="26"/>
    </location>
</feature>
<evidence type="ECO:0000256" key="5">
    <source>
        <dbReference type="ARBA" id="ARBA00022692"/>
    </source>
</evidence>
<dbReference type="EMBL" id="QFQS01000006">
    <property type="protein sequence ID" value="PZQ95674.1"/>
    <property type="molecule type" value="Genomic_DNA"/>
</dbReference>
<evidence type="ECO:0000256" key="8">
    <source>
        <dbReference type="ARBA" id="ARBA00035655"/>
    </source>
</evidence>
<sequence>MNPADWLMGFLGGLMIGGAAAAYLLLNGRIMGASGIFGRLIDGSDRAGRPEAAAFVTGMIALPALMAMGSGASTNLTGNVAIIVVAGLLVGIGTRLAGGCTSGHGVCGMSRLSPRSLIATMVYLSAGVVVMAFARHVLGLI</sequence>
<reference evidence="10 11" key="1">
    <citation type="submission" date="2017-08" db="EMBL/GenBank/DDBJ databases">
        <title>Infants hospitalized years apart are colonized by the same room-sourced microbial strains.</title>
        <authorList>
            <person name="Brooks B."/>
            <person name="Olm M.R."/>
            <person name="Firek B.A."/>
            <person name="Baker R."/>
            <person name="Thomas B.C."/>
            <person name="Morowitz M.J."/>
            <person name="Banfield J.F."/>
        </authorList>
    </citation>
    <scope>NUCLEOTIDE SEQUENCE [LARGE SCALE GENOMIC DNA]</scope>
    <source>
        <strain evidence="10">S2_003_000_R2_11</strain>
    </source>
</reference>
<keyword evidence="7 9" id="KW-0472">Membrane</keyword>
<gene>
    <name evidence="10" type="ORF">DI533_18735</name>
</gene>
<organism evidence="10 11">
    <name type="scientific">Cereibacter sphaeroides</name>
    <name type="common">Rhodobacter sphaeroides</name>
    <dbReference type="NCBI Taxonomy" id="1063"/>
    <lineage>
        <taxon>Bacteria</taxon>
        <taxon>Pseudomonadati</taxon>
        <taxon>Pseudomonadota</taxon>
        <taxon>Alphaproteobacteria</taxon>
        <taxon>Rhodobacterales</taxon>
        <taxon>Paracoccaceae</taxon>
        <taxon>Cereibacter</taxon>
    </lineage>
</organism>
<evidence type="ECO:0000256" key="2">
    <source>
        <dbReference type="ARBA" id="ARBA00022448"/>
    </source>
</evidence>
<evidence type="ECO:0000313" key="10">
    <source>
        <dbReference type="EMBL" id="PZQ95674.1"/>
    </source>
</evidence>
<feature type="transmembrane region" description="Helical" evidence="9">
    <location>
        <begin position="117"/>
        <end position="138"/>
    </location>
</feature>
<keyword evidence="3" id="KW-1003">Cell membrane</keyword>